<dbReference type="Pfam" id="PF08806">
    <property type="entry name" value="Sep15_SelM"/>
    <property type="match status" value="1"/>
</dbReference>
<reference evidence="7 9" key="2">
    <citation type="journal article" date="2013" name="Nature">
        <title>Insights into bilaterian evolution from three spiralian genomes.</title>
        <authorList>
            <person name="Simakov O."/>
            <person name="Marletaz F."/>
            <person name="Cho S.J."/>
            <person name="Edsinger-Gonzales E."/>
            <person name="Havlak P."/>
            <person name="Hellsten U."/>
            <person name="Kuo D.H."/>
            <person name="Larsson T."/>
            <person name="Lv J."/>
            <person name="Arendt D."/>
            <person name="Savage R."/>
            <person name="Osoegawa K."/>
            <person name="de Jong P."/>
            <person name="Grimwood J."/>
            <person name="Chapman J.A."/>
            <person name="Shapiro H."/>
            <person name="Aerts A."/>
            <person name="Otillar R.P."/>
            <person name="Terry A.Y."/>
            <person name="Boore J.L."/>
            <person name="Grigoriev I.V."/>
            <person name="Lindberg D.R."/>
            <person name="Seaver E.C."/>
            <person name="Weisblat D.A."/>
            <person name="Putnam N.H."/>
            <person name="Rokhsar D.S."/>
        </authorList>
    </citation>
    <scope>NUCLEOTIDE SEQUENCE</scope>
</reference>
<dbReference type="Proteomes" id="UP000015101">
    <property type="component" value="Unassembled WGS sequence"/>
</dbReference>
<dbReference type="GeneID" id="20215628"/>
<evidence type="ECO:0000256" key="1">
    <source>
        <dbReference type="ARBA" id="ARBA00005742"/>
    </source>
</evidence>
<evidence type="ECO:0000313" key="7">
    <source>
        <dbReference type="EMBL" id="ESO04713.1"/>
    </source>
</evidence>
<evidence type="ECO:0000256" key="5">
    <source>
        <dbReference type="SAM" id="MobiDB-lite"/>
    </source>
</evidence>
<reference evidence="8" key="3">
    <citation type="submission" date="2015-06" db="UniProtKB">
        <authorList>
            <consortium name="EnsemblMetazoa"/>
        </authorList>
    </citation>
    <scope>IDENTIFICATION</scope>
</reference>
<evidence type="ECO:0000313" key="9">
    <source>
        <dbReference type="Proteomes" id="UP000015101"/>
    </source>
</evidence>
<dbReference type="KEGG" id="hro:HELRODRAFT_78998"/>
<organism evidence="8 9">
    <name type="scientific">Helobdella robusta</name>
    <name type="common">Californian leech</name>
    <dbReference type="NCBI Taxonomy" id="6412"/>
    <lineage>
        <taxon>Eukaryota</taxon>
        <taxon>Metazoa</taxon>
        <taxon>Spiralia</taxon>
        <taxon>Lophotrochozoa</taxon>
        <taxon>Annelida</taxon>
        <taxon>Clitellata</taxon>
        <taxon>Hirudinea</taxon>
        <taxon>Rhynchobdellida</taxon>
        <taxon>Glossiphoniidae</taxon>
        <taxon>Helobdella</taxon>
    </lineage>
</organism>
<dbReference type="PANTHER" id="PTHR13077:SF7">
    <property type="entry name" value="SELENOPROTEIN M"/>
    <property type="match status" value="1"/>
</dbReference>
<dbReference type="InterPro" id="IPR036249">
    <property type="entry name" value="Thioredoxin-like_sf"/>
</dbReference>
<accession>T1G3I0</accession>
<proteinExistence type="inferred from homology"/>
<dbReference type="OrthoDB" id="25165at2759"/>
<keyword evidence="3" id="KW-0712">Selenocysteine</keyword>
<dbReference type="EnsemblMetazoa" id="HelroT78998">
    <property type="protein sequence ID" value="HelroP78998"/>
    <property type="gene ID" value="HelroG78998"/>
</dbReference>
<dbReference type="InParanoid" id="T1G3I0"/>
<dbReference type="Gene3D" id="3.40.30.50">
    <property type="entry name" value="Sep15/SelM thioredoxin-like domain, active-site redox motif"/>
    <property type="match status" value="1"/>
</dbReference>
<evidence type="ECO:0000256" key="4">
    <source>
        <dbReference type="ARBA" id="ARBA00040773"/>
    </source>
</evidence>
<keyword evidence="2" id="KW-0732">Signal</keyword>
<feature type="domain" description="Selenoprotein F/M" evidence="6">
    <location>
        <begin position="1"/>
        <end position="66"/>
    </location>
</feature>
<dbReference type="InterPro" id="IPR039992">
    <property type="entry name" value="Sep15_SelM"/>
</dbReference>
<dbReference type="InterPro" id="IPR038219">
    <property type="entry name" value="Sep15/SelM_sf"/>
</dbReference>
<sequence length="91" mass="10536">RLNRYPEVKRFIFDDIPLFHNVEFKSVPGASPNLYFLNAQDEKVETVDLTQLDREGCNQLLIRKGFFKRNNPGDGVPPQFKDGPYGEHVEL</sequence>
<protein>
    <recommendedName>
        <fullName evidence="4">Selenoprotein M</fullName>
    </recommendedName>
</protein>
<dbReference type="OMA" id="ESCSGXQ"/>
<reference evidence="9" key="1">
    <citation type="submission" date="2012-12" db="EMBL/GenBank/DDBJ databases">
        <authorList>
            <person name="Hellsten U."/>
            <person name="Grimwood J."/>
            <person name="Chapman J.A."/>
            <person name="Shapiro H."/>
            <person name="Aerts A."/>
            <person name="Otillar R.P."/>
            <person name="Terry A.Y."/>
            <person name="Boore J.L."/>
            <person name="Simakov O."/>
            <person name="Marletaz F."/>
            <person name="Cho S.-J."/>
            <person name="Edsinger-Gonzales E."/>
            <person name="Havlak P."/>
            <person name="Kuo D.-H."/>
            <person name="Larsson T."/>
            <person name="Lv J."/>
            <person name="Arendt D."/>
            <person name="Savage R."/>
            <person name="Osoegawa K."/>
            <person name="de Jong P."/>
            <person name="Lindberg D.R."/>
            <person name="Seaver E.C."/>
            <person name="Weisblat D.A."/>
            <person name="Putnam N.H."/>
            <person name="Grigoriev I.V."/>
            <person name="Rokhsar D.S."/>
        </authorList>
    </citation>
    <scope>NUCLEOTIDE SEQUENCE</scope>
</reference>
<dbReference type="AlphaFoldDB" id="T1G3I0"/>
<feature type="region of interest" description="Disordered" evidence="5">
    <location>
        <begin position="71"/>
        <end position="91"/>
    </location>
</feature>
<dbReference type="SUPFAM" id="SSF52833">
    <property type="entry name" value="Thioredoxin-like"/>
    <property type="match status" value="1"/>
</dbReference>
<comment type="similarity">
    <text evidence="1">Belongs to the selenoprotein M/F family.</text>
</comment>
<evidence type="ECO:0000256" key="3">
    <source>
        <dbReference type="ARBA" id="ARBA00022933"/>
    </source>
</evidence>
<evidence type="ECO:0000313" key="8">
    <source>
        <dbReference type="EnsemblMetazoa" id="HelroP78998"/>
    </source>
</evidence>
<gene>
    <name evidence="8" type="primary">20215628</name>
    <name evidence="7" type="ORF">HELRODRAFT_78998</name>
</gene>
<dbReference type="CTD" id="20215628"/>
<dbReference type="eggNOG" id="ENOG502S29K">
    <property type="taxonomic scope" value="Eukaryota"/>
</dbReference>
<name>T1G3I0_HELRO</name>
<dbReference type="HOGENOM" id="CLU_140417_2_0_1"/>
<evidence type="ECO:0000259" key="6">
    <source>
        <dbReference type="Pfam" id="PF08806"/>
    </source>
</evidence>
<dbReference type="PANTHER" id="PTHR13077">
    <property type="entry name" value="SELENOPROTEIN F"/>
    <property type="match status" value="1"/>
</dbReference>
<dbReference type="EMBL" id="AMQM01004193">
    <property type="status" value="NOT_ANNOTATED_CDS"/>
    <property type="molecule type" value="Genomic_DNA"/>
</dbReference>
<keyword evidence="9" id="KW-1185">Reference proteome</keyword>
<dbReference type="RefSeq" id="XP_009017292.1">
    <property type="nucleotide sequence ID" value="XM_009019044.1"/>
</dbReference>
<evidence type="ECO:0000256" key="2">
    <source>
        <dbReference type="ARBA" id="ARBA00022729"/>
    </source>
</evidence>
<dbReference type="EMBL" id="KB096457">
    <property type="protein sequence ID" value="ESO04713.1"/>
    <property type="molecule type" value="Genomic_DNA"/>
</dbReference>
<dbReference type="InterPro" id="IPR014912">
    <property type="entry name" value="Sep15_SelM_dom"/>
</dbReference>
<dbReference type="STRING" id="6412.T1G3I0"/>